<dbReference type="SMART" id="SM00448">
    <property type="entry name" value="REC"/>
    <property type="match status" value="1"/>
</dbReference>
<evidence type="ECO:0000256" key="3">
    <source>
        <dbReference type="ARBA" id="ARBA00023163"/>
    </source>
</evidence>
<name>A0A917CMI5_9BACL</name>
<evidence type="ECO:0000256" key="1">
    <source>
        <dbReference type="ARBA" id="ARBA00023015"/>
    </source>
</evidence>
<dbReference type="PANTHER" id="PTHR43280">
    <property type="entry name" value="ARAC-FAMILY TRANSCRIPTIONAL REGULATOR"/>
    <property type="match status" value="1"/>
</dbReference>
<dbReference type="Pfam" id="PF00072">
    <property type="entry name" value="Response_reg"/>
    <property type="match status" value="1"/>
</dbReference>
<protein>
    <submittedName>
        <fullName evidence="7">DNA-binding response regulator</fullName>
    </submittedName>
</protein>
<reference evidence="7" key="1">
    <citation type="journal article" date="2014" name="Int. J. Syst. Evol. Microbiol.">
        <title>Complete genome sequence of Corynebacterium casei LMG S-19264T (=DSM 44701T), isolated from a smear-ripened cheese.</title>
        <authorList>
            <consortium name="US DOE Joint Genome Institute (JGI-PGF)"/>
            <person name="Walter F."/>
            <person name="Albersmeier A."/>
            <person name="Kalinowski J."/>
            <person name="Ruckert C."/>
        </authorList>
    </citation>
    <scope>NUCLEOTIDE SEQUENCE</scope>
    <source>
        <strain evidence="7">CGMCC 1.16134</strain>
    </source>
</reference>
<feature type="domain" description="HTH araC/xylS-type" evidence="5">
    <location>
        <begin position="158"/>
        <end position="256"/>
    </location>
</feature>
<dbReference type="PROSITE" id="PS00041">
    <property type="entry name" value="HTH_ARAC_FAMILY_1"/>
    <property type="match status" value="1"/>
</dbReference>
<dbReference type="GO" id="GO:0000160">
    <property type="term" value="P:phosphorelay signal transduction system"/>
    <property type="evidence" value="ECO:0007669"/>
    <property type="project" value="InterPro"/>
</dbReference>
<dbReference type="InterPro" id="IPR001789">
    <property type="entry name" value="Sig_transdc_resp-reg_receiver"/>
</dbReference>
<dbReference type="SUPFAM" id="SSF52172">
    <property type="entry name" value="CheY-like"/>
    <property type="match status" value="1"/>
</dbReference>
<dbReference type="GO" id="GO:0043565">
    <property type="term" value="F:sequence-specific DNA binding"/>
    <property type="evidence" value="ECO:0007669"/>
    <property type="project" value="InterPro"/>
</dbReference>
<dbReference type="InterPro" id="IPR020449">
    <property type="entry name" value="Tscrpt_reg_AraC-type_HTH"/>
</dbReference>
<dbReference type="Gene3D" id="3.40.50.2300">
    <property type="match status" value="1"/>
</dbReference>
<evidence type="ECO:0000259" key="6">
    <source>
        <dbReference type="PROSITE" id="PS50110"/>
    </source>
</evidence>
<evidence type="ECO:0000256" key="4">
    <source>
        <dbReference type="PROSITE-ProRule" id="PRU00169"/>
    </source>
</evidence>
<dbReference type="AlphaFoldDB" id="A0A917CMI5"/>
<proteinExistence type="predicted"/>
<keyword evidence="3" id="KW-0804">Transcription</keyword>
<dbReference type="CDD" id="cd17536">
    <property type="entry name" value="REC_YesN-like"/>
    <property type="match status" value="1"/>
</dbReference>
<organism evidence="7 8">
    <name type="scientific">Paenibacillus albidus</name>
    <dbReference type="NCBI Taxonomy" id="2041023"/>
    <lineage>
        <taxon>Bacteria</taxon>
        <taxon>Bacillati</taxon>
        <taxon>Bacillota</taxon>
        <taxon>Bacilli</taxon>
        <taxon>Bacillales</taxon>
        <taxon>Paenibacillaceae</taxon>
        <taxon>Paenibacillus</taxon>
    </lineage>
</organism>
<keyword evidence="2 7" id="KW-0238">DNA-binding</keyword>
<dbReference type="InterPro" id="IPR018062">
    <property type="entry name" value="HTH_AraC-typ_CS"/>
</dbReference>
<evidence type="ECO:0000256" key="2">
    <source>
        <dbReference type="ARBA" id="ARBA00023125"/>
    </source>
</evidence>
<dbReference type="PROSITE" id="PS01124">
    <property type="entry name" value="HTH_ARAC_FAMILY_2"/>
    <property type="match status" value="1"/>
</dbReference>
<dbReference type="PANTHER" id="PTHR43280:SF2">
    <property type="entry name" value="HTH-TYPE TRANSCRIPTIONAL REGULATOR EXSA"/>
    <property type="match status" value="1"/>
</dbReference>
<keyword evidence="4" id="KW-0597">Phosphoprotein</keyword>
<dbReference type="PROSITE" id="PS50110">
    <property type="entry name" value="RESPONSE_REGULATORY"/>
    <property type="match status" value="1"/>
</dbReference>
<dbReference type="Pfam" id="PF12833">
    <property type="entry name" value="HTH_18"/>
    <property type="match status" value="1"/>
</dbReference>
<accession>A0A917CMI5</accession>
<gene>
    <name evidence="7" type="ORF">GCM10010912_39550</name>
</gene>
<sequence length="256" mass="29224">MYSVYLVEDEIFARDMVKHLIAWEKYGFTISGEFANGAEAENAMDKQLPDIVITDIVMPVLDGVELLRRSREAGWDSQFIMLTCMSEFTYAQQALELGAIGYVLKLSLRPERLIALLDKARGELEQRDKWRKLSTISDTALLAADRTAGGRTGHPQIDRIVDYISEHYRRDLTLGELARLVNMEQTYVSNLFKKKTGLTLTNFTQKVRIEAAVHQLLHTSLPVSAIAFECGFSNDNYFNKVFKRWTGKTPSDFRRS</sequence>
<dbReference type="PRINTS" id="PR00032">
    <property type="entry name" value="HTHARAC"/>
</dbReference>
<dbReference type="InterPro" id="IPR009057">
    <property type="entry name" value="Homeodomain-like_sf"/>
</dbReference>
<dbReference type="InterPro" id="IPR011006">
    <property type="entry name" value="CheY-like_superfamily"/>
</dbReference>
<keyword evidence="1" id="KW-0805">Transcription regulation</keyword>
<comment type="caution">
    <text evidence="7">The sequence shown here is derived from an EMBL/GenBank/DDBJ whole genome shotgun (WGS) entry which is preliminary data.</text>
</comment>
<reference evidence="7" key="2">
    <citation type="submission" date="2020-09" db="EMBL/GenBank/DDBJ databases">
        <authorList>
            <person name="Sun Q."/>
            <person name="Zhou Y."/>
        </authorList>
    </citation>
    <scope>NUCLEOTIDE SEQUENCE</scope>
    <source>
        <strain evidence="7">CGMCC 1.16134</strain>
    </source>
</reference>
<dbReference type="InterPro" id="IPR018060">
    <property type="entry name" value="HTH_AraC"/>
</dbReference>
<dbReference type="GO" id="GO:0003700">
    <property type="term" value="F:DNA-binding transcription factor activity"/>
    <property type="evidence" value="ECO:0007669"/>
    <property type="project" value="InterPro"/>
</dbReference>
<evidence type="ECO:0000313" key="8">
    <source>
        <dbReference type="Proteomes" id="UP000637643"/>
    </source>
</evidence>
<dbReference type="Proteomes" id="UP000637643">
    <property type="component" value="Unassembled WGS sequence"/>
</dbReference>
<feature type="modified residue" description="4-aspartylphosphate" evidence="4">
    <location>
        <position position="55"/>
    </location>
</feature>
<dbReference type="SUPFAM" id="SSF46689">
    <property type="entry name" value="Homeodomain-like"/>
    <property type="match status" value="2"/>
</dbReference>
<dbReference type="RefSeq" id="WP_189027901.1">
    <property type="nucleotide sequence ID" value="NZ_BMKR01000017.1"/>
</dbReference>
<dbReference type="EMBL" id="BMKR01000017">
    <property type="protein sequence ID" value="GGF90525.1"/>
    <property type="molecule type" value="Genomic_DNA"/>
</dbReference>
<evidence type="ECO:0000259" key="5">
    <source>
        <dbReference type="PROSITE" id="PS01124"/>
    </source>
</evidence>
<evidence type="ECO:0000313" key="7">
    <source>
        <dbReference type="EMBL" id="GGF90525.1"/>
    </source>
</evidence>
<feature type="domain" description="Response regulatory" evidence="6">
    <location>
        <begin position="3"/>
        <end position="120"/>
    </location>
</feature>
<keyword evidence="8" id="KW-1185">Reference proteome</keyword>
<dbReference type="Gene3D" id="1.10.10.60">
    <property type="entry name" value="Homeodomain-like"/>
    <property type="match status" value="2"/>
</dbReference>
<dbReference type="SMART" id="SM00342">
    <property type="entry name" value="HTH_ARAC"/>
    <property type="match status" value="1"/>
</dbReference>